<dbReference type="InterPro" id="IPR010917">
    <property type="entry name" value="TonB_rcpt_CS"/>
</dbReference>
<feature type="domain" description="TonB-dependent transporter Oar-like beta-barrel" evidence="6">
    <location>
        <begin position="343"/>
        <end position="864"/>
    </location>
</feature>
<dbReference type="PROSITE" id="PS01156">
    <property type="entry name" value="TONB_DEPENDENT_REC_2"/>
    <property type="match status" value="1"/>
</dbReference>
<name>A0A381N1D0_9ZZZZ</name>
<sequence length="984" mass="110030">MLGWLGLLTSAEVAMAFRAVTLVVTLLLLVSVPALAWADSGATAPQGAASVGEISGTVRGPEGLPVPGADVTVEGESLIQAQIGAVSGINGGFRFRNLRPGTYTVTVNLQGFQTVEYEVVVNVRAIATVLADLQLQGAEEVITVTSEAPMIEIKKAQISTSYGEEIIANIPIQREFVEVQDFTPGVTDRGAYGAGGNVESRYRRGSATSAYKLNGVDITEPDWGNTWVNPSVDTIAEIEVVGVGAPAEYGNFTGATVNVVTKGGTNDFHGATSFYYANDAMRGDNFGGVPEYTMGAFDYLRDFSVSLGGPLIREKLLFFTNYGYRQVKRQPFVDPDYEGFDPRRETTTSNRYHGRLDWLLNDNNVLGFMINADPSTDIGLGQGPGDGPEIGDNIEFSTQSWLVSWQSQLSDNAYLDFRYGGYLGNYLTAPVTCCDEVLIFDYTTNISYNTSGWYLDEDNGRHEVDASLTYYADEFLGASHDLKIGMEYENTWSLFIGRYTGEHAGMIGIYPYYGYTYTYGWTYDAHLDIEINRVSGFVQDDIQIGDRLNLNLGLRWDNAKLEDLYGPGSRATADPRYDGSLDPEIYPPNVYGPAPRKLAHLDNLAPRLGATLDITGEGQYVAHASAGRYFEKAMAYGPISSHGAAYESFEYFFNYTDVPFDPDNIDTAFWTSLAFDPYAFVLSYAYGENVPYGLDPNLKQQYTDVLNVGLEVEVVPDWLVGGDYIHKRDSDMMIPVNQMQHTYVPFEYTDPLGGTQTLYKQTDDLADDFVISNDDYYYRTHDMFILSLEKRPSRDFSFNTSLTWQKSVGNIENTVSASWGFGNLYSASTNPNFNGHPYSVGRLTYDREWVFKTFFNYELPWGIQAAAYYRWESGRPWTPRIRKSRIDELRGTTATWFNVRLEPRGNRRWDPINSIDLRFAKVFDIRNTSIDFTVDVFNLTNSATTTSMYDRINDKFPITGDSAFGLSRRIEEPRQIRLAIRFVF</sequence>
<keyword evidence="4" id="KW-0472">Membrane</keyword>
<dbReference type="Pfam" id="PF25183">
    <property type="entry name" value="OMP_b-brl_4"/>
    <property type="match status" value="2"/>
</dbReference>
<dbReference type="SUPFAM" id="SSF49452">
    <property type="entry name" value="Starch-binding domain-like"/>
    <property type="match status" value="1"/>
</dbReference>
<keyword evidence="3" id="KW-0812">Transmembrane</keyword>
<evidence type="ECO:0000256" key="4">
    <source>
        <dbReference type="ARBA" id="ARBA00023136"/>
    </source>
</evidence>
<dbReference type="InterPro" id="IPR013784">
    <property type="entry name" value="Carb-bd-like_fold"/>
</dbReference>
<dbReference type="Gene3D" id="2.40.170.20">
    <property type="entry name" value="TonB-dependent receptor, beta-barrel domain"/>
    <property type="match status" value="1"/>
</dbReference>
<dbReference type="Pfam" id="PF13620">
    <property type="entry name" value="CarboxypepD_reg"/>
    <property type="match status" value="1"/>
</dbReference>
<keyword evidence="2" id="KW-0813">Transport</keyword>
<dbReference type="GO" id="GO:0030246">
    <property type="term" value="F:carbohydrate binding"/>
    <property type="evidence" value="ECO:0007669"/>
    <property type="project" value="InterPro"/>
</dbReference>
<dbReference type="AlphaFoldDB" id="A0A381N1D0"/>
<reference evidence="7" key="1">
    <citation type="submission" date="2018-05" db="EMBL/GenBank/DDBJ databases">
        <authorList>
            <person name="Lanie J.A."/>
            <person name="Ng W.-L."/>
            <person name="Kazmierczak K.M."/>
            <person name="Andrzejewski T.M."/>
            <person name="Davidsen T.M."/>
            <person name="Wayne K.J."/>
            <person name="Tettelin H."/>
            <person name="Glass J.I."/>
            <person name="Rusch D."/>
            <person name="Podicherti R."/>
            <person name="Tsui H.-C.T."/>
            <person name="Winkler M.E."/>
        </authorList>
    </citation>
    <scope>NUCLEOTIDE SEQUENCE</scope>
</reference>
<accession>A0A381N1D0</accession>
<dbReference type="GO" id="GO:0009279">
    <property type="term" value="C:cell outer membrane"/>
    <property type="evidence" value="ECO:0007669"/>
    <property type="project" value="UniProtKB-SubCell"/>
</dbReference>
<dbReference type="GO" id="GO:0044718">
    <property type="term" value="P:siderophore transmembrane transport"/>
    <property type="evidence" value="ECO:0007669"/>
    <property type="project" value="TreeGrafter"/>
</dbReference>
<dbReference type="PANTHER" id="PTHR30069">
    <property type="entry name" value="TONB-DEPENDENT OUTER MEMBRANE RECEPTOR"/>
    <property type="match status" value="1"/>
</dbReference>
<gene>
    <name evidence="7" type="ORF">METZ01_LOCUS708</name>
</gene>
<proteinExistence type="predicted"/>
<evidence type="ECO:0000256" key="1">
    <source>
        <dbReference type="ARBA" id="ARBA00004571"/>
    </source>
</evidence>
<comment type="subcellular location">
    <subcellularLocation>
        <location evidence="1">Cell outer membrane</location>
        <topology evidence="1">Multi-pass membrane protein</topology>
    </subcellularLocation>
</comment>
<dbReference type="InterPro" id="IPR039426">
    <property type="entry name" value="TonB-dep_rcpt-like"/>
</dbReference>
<dbReference type="PROSITE" id="PS52016">
    <property type="entry name" value="TONB_DEPENDENT_REC_3"/>
    <property type="match status" value="1"/>
</dbReference>
<evidence type="ECO:0000259" key="6">
    <source>
        <dbReference type="Pfam" id="PF25183"/>
    </source>
</evidence>
<dbReference type="SUPFAM" id="SSF56935">
    <property type="entry name" value="Porins"/>
    <property type="match status" value="1"/>
</dbReference>
<organism evidence="7">
    <name type="scientific">marine metagenome</name>
    <dbReference type="NCBI Taxonomy" id="408172"/>
    <lineage>
        <taxon>unclassified sequences</taxon>
        <taxon>metagenomes</taxon>
        <taxon>ecological metagenomes</taxon>
    </lineage>
</organism>
<feature type="domain" description="TonB-dependent transporter Oar-like beta-barrel" evidence="6">
    <location>
        <begin position="260"/>
        <end position="327"/>
    </location>
</feature>
<evidence type="ECO:0000256" key="3">
    <source>
        <dbReference type="ARBA" id="ARBA00022692"/>
    </source>
</evidence>
<keyword evidence="5" id="KW-0998">Cell outer membrane</keyword>
<protein>
    <recommendedName>
        <fullName evidence="6">TonB-dependent transporter Oar-like beta-barrel domain-containing protein</fullName>
    </recommendedName>
</protein>
<evidence type="ECO:0000256" key="5">
    <source>
        <dbReference type="ARBA" id="ARBA00023237"/>
    </source>
</evidence>
<dbReference type="GO" id="GO:0015344">
    <property type="term" value="F:siderophore uptake transmembrane transporter activity"/>
    <property type="evidence" value="ECO:0007669"/>
    <property type="project" value="TreeGrafter"/>
</dbReference>
<evidence type="ECO:0000313" key="7">
    <source>
        <dbReference type="EMBL" id="SUZ47854.1"/>
    </source>
</evidence>
<evidence type="ECO:0000256" key="2">
    <source>
        <dbReference type="ARBA" id="ARBA00022448"/>
    </source>
</evidence>
<dbReference type="EMBL" id="UINC01000038">
    <property type="protein sequence ID" value="SUZ47854.1"/>
    <property type="molecule type" value="Genomic_DNA"/>
</dbReference>
<dbReference type="InterPro" id="IPR057601">
    <property type="entry name" value="Oar-like_b-barrel"/>
</dbReference>
<dbReference type="PANTHER" id="PTHR30069:SF46">
    <property type="entry name" value="OAR PROTEIN"/>
    <property type="match status" value="1"/>
</dbReference>
<dbReference type="InterPro" id="IPR036942">
    <property type="entry name" value="Beta-barrel_TonB_sf"/>
</dbReference>
<dbReference type="Gene3D" id="2.60.40.1120">
    <property type="entry name" value="Carboxypeptidase-like, regulatory domain"/>
    <property type="match status" value="1"/>
</dbReference>